<accession>A0A3N0W3I4</accession>
<dbReference type="EMBL" id="SOQW01000001">
    <property type="protein sequence ID" value="TDX95484.1"/>
    <property type="molecule type" value="Genomic_DNA"/>
</dbReference>
<proteinExistence type="predicted"/>
<dbReference type="Proteomes" id="UP000295709">
    <property type="component" value="Unassembled WGS sequence"/>
</dbReference>
<evidence type="ECO:0008006" key="5">
    <source>
        <dbReference type="Google" id="ProtNLM"/>
    </source>
</evidence>
<dbReference type="AlphaFoldDB" id="A0A3N0W3I4"/>
<protein>
    <recommendedName>
        <fullName evidence="5">TfoX family protein</fullName>
    </recommendedName>
</protein>
<sequence length="110" mass="12118">MTEAEKHFTELAAEIPEAQQGKMFGALCLKASNGKAFLLLKNGNIAIKLSGPSLEEALHLKGSTIFEPSEGKKMNGWVQIPAEYQNLWKEYAQTALAEVEKIEIKPSKSK</sequence>
<dbReference type="Proteomes" id="UP000269375">
    <property type="component" value="Unassembled WGS sequence"/>
</dbReference>
<dbReference type="Gene3D" id="3.30.1460.30">
    <property type="entry name" value="YgaC/TfoX-N like chaperone"/>
    <property type="match status" value="1"/>
</dbReference>
<evidence type="ECO:0000313" key="4">
    <source>
        <dbReference type="Proteomes" id="UP000295709"/>
    </source>
</evidence>
<reference evidence="1 3" key="1">
    <citation type="submission" date="2018-11" db="EMBL/GenBank/DDBJ databases">
        <title>Proposal to divide the Flavobacteriaceae and reorganize its genera based on Amino Acid Identity values calculated from whole genome sequences.</title>
        <authorList>
            <person name="Nicholson A.C."/>
            <person name="Gulvik C.A."/>
            <person name="Whitney A.M."/>
            <person name="Humrighouse B.W."/>
            <person name="Bell M."/>
            <person name="Holmes B."/>
            <person name="Steigerwalt A."/>
            <person name="Villarma A."/>
            <person name="Sheth M."/>
            <person name="Batra D."/>
            <person name="Pryor J."/>
            <person name="Bernardet J.-F."/>
            <person name="Hugo C."/>
            <person name="Kampfer P."/>
            <person name="Newman J."/>
            <person name="Mcquiston J.R."/>
        </authorList>
    </citation>
    <scope>NUCLEOTIDE SEQUENCE [LARGE SCALE GENOMIC DNA]</scope>
    <source>
        <strain evidence="1 3">DSM 15235</strain>
    </source>
</reference>
<gene>
    <name evidence="2" type="ORF">BCF50_1263</name>
    <name evidence="1" type="ORF">EGI05_01565</name>
</gene>
<evidence type="ECO:0000313" key="2">
    <source>
        <dbReference type="EMBL" id="TDX95484.1"/>
    </source>
</evidence>
<organism evidence="1 3">
    <name type="scientific">Chryseobacterium daecheongense</name>
    <dbReference type="NCBI Taxonomy" id="192389"/>
    <lineage>
        <taxon>Bacteria</taxon>
        <taxon>Pseudomonadati</taxon>
        <taxon>Bacteroidota</taxon>
        <taxon>Flavobacteriia</taxon>
        <taxon>Flavobacteriales</taxon>
        <taxon>Weeksellaceae</taxon>
        <taxon>Chryseobacterium group</taxon>
        <taxon>Chryseobacterium</taxon>
    </lineage>
</organism>
<comment type="caution">
    <text evidence="1">The sequence shown here is derived from an EMBL/GenBank/DDBJ whole genome shotgun (WGS) entry which is preliminary data.</text>
</comment>
<evidence type="ECO:0000313" key="1">
    <source>
        <dbReference type="EMBL" id="ROH99607.1"/>
    </source>
</evidence>
<keyword evidence="4" id="KW-1185">Reference proteome</keyword>
<evidence type="ECO:0000313" key="3">
    <source>
        <dbReference type="Proteomes" id="UP000269375"/>
    </source>
</evidence>
<name>A0A3N0W3I4_9FLAO</name>
<dbReference type="OrthoDB" id="963621at2"/>
<reference evidence="2 4" key="2">
    <citation type="submission" date="2019-03" db="EMBL/GenBank/DDBJ databases">
        <title>Genomic Encyclopedia of Archaeal and Bacterial Type Strains, Phase II (KMG-II): from individual species to whole genera.</title>
        <authorList>
            <person name="Goeker M."/>
        </authorList>
    </citation>
    <scope>NUCLEOTIDE SEQUENCE [LARGE SCALE GENOMIC DNA]</scope>
    <source>
        <strain evidence="2 4">DSM 15235</strain>
    </source>
</reference>
<dbReference type="RefSeq" id="WP_123261319.1">
    <property type="nucleotide sequence ID" value="NZ_RJTX01000001.1"/>
</dbReference>
<dbReference type="EMBL" id="RJTX01000001">
    <property type="protein sequence ID" value="ROH99607.1"/>
    <property type="molecule type" value="Genomic_DNA"/>
</dbReference>